<name>A0A5J6N9Z0_CYMEN</name>
<comment type="similarity">
    <text evidence="3">Belongs to the short-chain dehydrogenases/reductases (SDR) family. SDR65C subfamily.</text>
</comment>
<keyword evidence="1" id="KW-0521">NADP</keyword>
<dbReference type="InterPro" id="IPR020904">
    <property type="entry name" value="Sc_DH/Rdtase_CS"/>
</dbReference>
<evidence type="ECO:0000256" key="4">
    <source>
        <dbReference type="ARBA" id="ARBA00050958"/>
    </source>
</evidence>
<evidence type="ECO:0000256" key="3">
    <source>
        <dbReference type="ARBA" id="ARBA00025714"/>
    </source>
</evidence>
<dbReference type="InterPro" id="IPR036291">
    <property type="entry name" value="NAD(P)-bd_dom_sf"/>
</dbReference>
<dbReference type="AlphaFoldDB" id="A0A5J6N9Z0"/>
<dbReference type="InterPro" id="IPR045000">
    <property type="entry name" value="TR"/>
</dbReference>
<dbReference type="GO" id="GO:0016491">
    <property type="term" value="F:oxidoreductase activity"/>
    <property type="evidence" value="ECO:0007669"/>
    <property type="project" value="UniProtKB-KW"/>
</dbReference>
<sequence>MGDAEHGKSRKAGRWSLEGMTAFVTGGTRGIGNAVVEDLAALGAAVYTCSRKESELNDWLKKWEELGLHVSGSVCDLSVREQRVGLIQKVSSAFDGKLNILVNNVGTNIRKPTADYSEEEYSFIMNTNFDSAFHICQLTYPLLKASGVGSIVFISSVAGVVAIPSGAIYAATKAAMNQLTKNLACEWAKDNIRINSVSPWYIKTSLVNHLLENEKFLERVVSRTPLNRVGEPEEVSSLVAFLCLPSASYITGQTISVDGGMTVNGFYPHPED</sequence>
<evidence type="ECO:0000313" key="8">
    <source>
        <dbReference type="EMBL" id="QEX51359.1"/>
    </source>
</evidence>
<dbReference type="EMBL" id="MK861814">
    <property type="protein sequence ID" value="QEX51359.1"/>
    <property type="molecule type" value="mRNA"/>
</dbReference>
<evidence type="ECO:0000256" key="6">
    <source>
        <dbReference type="ARBA" id="ARBA00055943"/>
    </source>
</evidence>
<protein>
    <recommendedName>
        <fullName evidence="7">Noroxomaritidine/norcraugsodine reductase</fullName>
    </recommendedName>
</protein>
<comment type="function">
    <text evidence="6">In the Amaryllidaceae alkaloids biosynthesic pathway, catalyzes the conversion of noroxomaritidine to oxomaritidine, a precursor of haemanthamine- and crinamine-type alkaloids, promising anticancer agents. Can also, to some extent, catalyze the condensation of 3,4-dihydroxybenzaldehyde (3,4-DHBA) and tyramine to produce norbelladine, and of isovanillin and tyramine to produce 4'-O-methylnorbelladine.</text>
</comment>
<organism evidence="8">
    <name type="scientific">Cymbidium ensifolium</name>
    <name type="common">Orchid</name>
    <name type="synonym">Epidendrum ensifolium</name>
    <dbReference type="NCBI Taxonomy" id="78740"/>
    <lineage>
        <taxon>Eukaryota</taxon>
        <taxon>Viridiplantae</taxon>
        <taxon>Streptophyta</taxon>
        <taxon>Embryophyta</taxon>
        <taxon>Tracheophyta</taxon>
        <taxon>Spermatophyta</taxon>
        <taxon>Magnoliopsida</taxon>
        <taxon>Liliopsida</taxon>
        <taxon>Asparagales</taxon>
        <taxon>Orchidaceae</taxon>
        <taxon>Epidendroideae</taxon>
        <taxon>Cymbidieae</taxon>
        <taxon>Cymbidiinae</taxon>
        <taxon>Cymbidium</taxon>
    </lineage>
</organism>
<dbReference type="PRINTS" id="PR00081">
    <property type="entry name" value="GDHRDH"/>
</dbReference>
<accession>A0A5J6N9Z0</accession>
<dbReference type="PRINTS" id="PR00080">
    <property type="entry name" value="SDRFAMILY"/>
</dbReference>
<dbReference type="PANTHER" id="PTHR42898">
    <property type="entry name" value="TROPINONE REDUCTASE"/>
    <property type="match status" value="1"/>
</dbReference>
<evidence type="ECO:0000256" key="1">
    <source>
        <dbReference type="ARBA" id="ARBA00022857"/>
    </source>
</evidence>
<evidence type="ECO:0000256" key="2">
    <source>
        <dbReference type="ARBA" id="ARBA00023002"/>
    </source>
</evidence>
<proteinExistence type="evidence at transcript level"/>
<dbReference type="PANTHER" id="PTHR42898:SF6">
    <property type="entry name" value="NADP-DEPENDENT MANNITOL DEHYDROGENASE"/>
    <property type="match status" value="1"/>
</dbReference>
<reference evidence="8" key="1">
    <citation type="journal article" date="2015" name="PLoS ONE">
        <title>Digital Gene Expression Analysis Based on De Novo Transcriptome Assembly Reveals New Genes Associated with Floral Organ Differentiation of the Orchid Plant Cymbidium ensifolium.</title>
        <authorList>
            <person name="Yang F."/>
            <person name="Zhu G."/>
        </authorList>
    </citation>
    <scope>NUCLEOTIDE SEQUENCE</scope>
</reference>
<dbReference type="Pfam" id="PF13561">
    <property type="entry name" value="adh_short_C2"/>
    <property type="match status" value="1"/>
</dbReference>
<dbReference type="PROSITE" id="PS00061">
    <property type="entry name" value="ADH_SHORT"/>
    <property type="match status" value="1"/>
</dbReference>
<dbReference type="SUPFAM" id="SSF51735">
    <property type="entry name" value="NAD(P)-binding Rossmann-fold domains"/>
    <property type="match status" value="1"/>
</dbReference>
<dbReference type="FunFam" id="3.40.50.720:FF:000084">
    <property type="entry name" value="Short-chain dehydrogenase reductase"/>
    <property type="match status" value="1"/>
</dbReference>
<evidence type="ECO:0000256" key="5">
    <source>
        <dbReference type="ARBA" id="ARBA00052456"/>
    </source>
</evidence>
<keyword evidence="2" id="KW-0560">Oxidoreductase</keyword>
<dbReference type="InterPro" id="IPR002347">
    <property type="entry name" value="SDR_fam"/>
</dbReference>
<comment type="catalytic activity">
    <reaction evidence="4">
        <text>(10bS,4aR)-noroxomaritidine + NADPH + H(+) = (10bS,4aR)-oxomaritidine + NADP(+)</text>
        <dbReference type="Rhea" id="RHEA:63200"/>
        <dbReference type="ChEBI" id="CHEBI:15378"/>
        <dbReference type="ChEBI" id="CHEBI:57783"/>
        <dbReference type="ChEBI" id="CHEBI:58349"/>
        <dbReference type="ChEBI" id="CHEBI:133996"/>
        <dbReference type="ChEBI" id="CHEBI:146209"/>
    </reaction>
    <physiologicalReaction direction="left-to-right" evidence="4">
        <dbReference type="Rhea" id="RHEA:63201"/>
    </physiologicalReaction>
</comment>
<evidence type="ECO:0000256" key="7">
    <source>
        <dbReference type="ARBA" id="ARBA00069361"/>
    </source>
</evidence>
<dbReference type="Gene3D" id="3.40.50.720">
    <property type="entry name" value="NAD(P)-binding Rossmann-like Domain"/>
    <property type="match status" value="1"/>
</dbReference>
<comment type="catalytic activity">
    <reaction evidence="5">
        <text>(10bR,4aS)-noroxomaritidine + NADPH + H(+) = (10bR,4aS)-oxomaritidine + NADP(+)</text>
        <dbReference type="Rhea" id="RHEA:63196"/>
        <dbReference type="ChEBI" id="CHEBI:15378"/>
        <dbReference type="ChEBI" id="CHEBI:57783"/>
        <dbReference type="ChEBI" id="CHEBI:58349"/>
        <dbReference type="ChEBI" id="CHEBI:133995"/>
        <dbReference type="ChEBI" id="CHEBI:146208"/>
    </reaction>
    <physiologicalReaction direction="left-to-right" evidence="5">
        <dbReference type="Rhea" id="RHEA:63197"/>
    </physiologicalReaction>
</comment>